<dbReference type="PANTHER" id="PTHR40274">
    <property type="entry name" value="VIRGINIAMYCIN B LYASE"/>
    <property type="match status" value="1"/>
</dbReference>
<protein>
    <submittedName>
        <fullName evidence="3">Sugar lactone lactonase YvrE</fullName>
    </submittedName>
</protein>
<dbReference type="Proteomes" id="UP000243924">
    <property type="component" value="Chromosome I"/>
</dbReference>
<dbReference type="SUPFAM" id="SSF50952">
    <property type="entry name" value="Soluble quinoprotein glucose dehydrogenase"/>
    <property type="match status" value="1"/>
</dbReference>
<dbReference type="Gene3D" id="2.130.10.10">
    <property type="entry name" value="YVTN repeat-like/Quinoprotein amine dehydrogenase"/>
    <property type="match status" value="1"/>
</dbReference>
<sequence>MPCLRPALLLTAALATSIHAASWTAPDALVAPSAFKGVHGLAIDQQGRLLAGSVVGNSIYQVDRDSGDVSILIGPDKGQADDIAIGPKGEMAWTGFQSGRIFYRAHDDAEIIQLADGLPGINSIAFNLDTGALYASQVFMGDALWQIDRDGAEPPRLIREDMGGFNGFEVGADGWIYGPLWFKGQVARINPEDGDMQIIAEGLQIPAAVNFDSKGNLFVVDTRAGELLRISADDRELTRVATLATALDNLAVAADDRIYVSNMADNSITRVNPLSGETRVLTRGDLAVPAGLAVDQNNRQLYVADIFAFRRVDLASGKVTDIRRAHGDDIEYPTGVSLGAERILLTSFADGSLQILRRSDYSTEAKIHDLPAPTAAVELPDGRIALSLMATGEIFLLDADLQQRTSLASDLHGPVSMQLGQDGALYLTEAAGLFSRVDVDSGKVERLATDLAMPEGLVQLSADQWLVAETAKQQVSLIDLATGERQVIAADLPIGFPAGPGMPPSGIPTGLALDASGNLYFGSDLDNGLYRMARE</sequence>
<evidence type="ECO:0000259" key="2">
    <source>
        <dbReference type="Pfam" id="PF08450"/>
    </source>
</evidence>
<dbReference type="InterPro" id="IPR051344">
    <property type="entry name" value="Vgb"/>
</dbReference>
<evidence type="ECO:0000256" key="1">
    <source>
        <dbReference type="SAM" id="SignalP"/>
    </source>
</evidence>
<dbReference type="Gene3D" id="2.120.10.30">
    <property type="entry name" value="TolB, C-terminal domain"/>
    <property type="match status" value="2"/>
</dbReference>
<dbReference type="InterPro" id="IPR015943">
    <property type="entry name" value="WD40/YVTN_repeat-like_dom_sf"/>
</dbReference>
<organism evidence="3 4">
    <name type="scientific">Halopseudomonas salegens</name>
    <dbReference type="NCBI Taxonomy" id="1434072"/>
    <lineage>
        <taxon>Bacteria</taxon>
        <taxon>Pseudomonadati</taxon>
        <taxon>Pseudomonadota</taxon>
        <taxon>Gammaproteobacteria</taxon>
        <taxon>Pseudomonadales</taxon>
        <taxon>Pseudomonadaceae</taxon>
        <taxon>Halopseudomonas</taxon>
    </lineage>
</organism>
<dbReference type="STRING" id="1434072.SAMN05216210_0930"/>
<keyword evidence="1" id="KW-0732">Signal</keyword>
<dbReference type="PANTHER" id="PTHR40274:SF4">
    <property type="entry name" value="BLL1406 PROTEIN"/>
    <property type="match status" value="1"/>
</dbReference>
<dbReference type="AlphaFoldDB" id="A0A1H2EPR4"/>
<evidence type="ECO:0000313" key="4">
    <source>
        <dbReference type="Proteomes" id="UP000243924"/>
    </source>
</evidence>
<gene>
    <name evidence="3" type="ORF">SAMN05216210_0930</name>
</gene>
<dbReference type="Pfam" id="PF08450">
    <property type="entry name" value="SGL"/>
    <property type="match status" value="1"/>
</dbReference>
<dbReference type="EMBL" id="LT629787">
    <property type="protein sequence ID" value="SDT97116.1"/>
    <property type="molecule type" value="Genomic_DNA"/>
</dbReference>
<dbReference type="OrthoDB" id="30052at2"/>
<dbReference type="SUPFAM" id="SSF101898">
    <property type="entry name" value="NHL repeat"/>
    <property type="match status" value="1"/>
</dbReference>
<feature type="signal peptide" evidence="1">
    <location>
        <begin position="1"/>
        <end position="20"/>
    </location>
</feature>
<reference evidence="4" key="1">
    <citation type="submission" date="2016-10" db="EMBL/GenBank/DDBJ databases">
        <authorList>
            <person name="Varghese N."/>
            <person name="Submissions S."/>
        </authorList>
    </citation>
    <scope>NUCLEOTIDE SEQUENCE [LARGE SCALE GENOMIC DNA]</scope>
    <source>
        <strain evidence="4">CECT 8338</strain>
    </source>
</reference>
<keyword evidence="4" id="KW-1185">Reference proteome</keyword>
<name>A0A1H2EPR4_9GAMM</name>
<evidence type="ECO:0000313" key="3">
    <source>
        <dbReference type="EMBL" id="SDT97116.1"/>
    </source>
</evidence>
<feature type="domain" description="SMP-30/Gluconolactonase/LRE-like region" evidence="2">
    <location>
        <begin position="36"/>
        <end position="211"/>
    </location>
</feature>
<dbReference type="SUPFAM" id="SSF63829">
    <property type="entry name" value="Calcium-dependent phosphotriesterase"/>
    <property type="match status" value="1"/>
</dbReference>
<dbReference type="InterPro" id="IPR011041">
    <property type="entry name" value="Quinoprot_gluc/sorb_DH_b-prop"/>
</dbReference>
<dbReference type="RefSeq" id="WP_092384607.1">
    <property type="nucleotide sequence ID" value="NZ_LT629787.1"/>
</dbReference>
<dbReference type="InterPro" id="IPR013658">
    <property type="entry name" value="SGL"/>
</dbReference>
<accession>A0A1H2EPR4</accession>
<dbReference type="InterPro" id="IPR011042">
    <property type="entry name" value="6-blade_b-propeller_TolB-like"/>
</dbReference>
<feature type="chain" id="PRO_5009273207" evidence="1">
    <location>
        <begin position="21"/>
        <end position="535"/>
    </location>
</feature>
<proteinExistence type="predicted"/>